<feature type="compositionally biased region" description="Low complexity" evidence="1">
    <location>
        <begin position="336"/>
        <end position="354"/>
    </location>
</feature>
<dbReference type="EMBL" id="JAFCIX010000580">
    <property type="protein sequence ID" value="KAH6585539.1"/>
    <property type="molecule type" value="Genomic_DNA"/>
</dbReference>
<dbReference type="InterPro" id="IPR019734">
    <property type="entry name" value="TPR_rpt"/>
</dbReference>
<sequence>MPRHQPPALQFQSYSSTRSPAPSTQHHGILYDTQQQPHLSKSQPSLKLSLPGAVSASHSSPISPIIRTDRWPTGGPAGPSHARHVSIPTRVASASTTGPERSATISSHPRLPTATANRSSSTYSGQPHLSPNLRRNVTDSDHYYSESANNNSAQTSNGPGPSHVGDNSHPDVSDMDLSSSSKGNRVTIPSRGDSRQKDRAEDLQIPSRNASKQKTSIDDLLNSGLSALASPRFDMRDAIKKWNEALTIADRERDLFRKAKAQSNIGCTLRNAGHVLNARTYLEASWDSTVDYIRTSSTKYPSNWLQIAIRALDLEGDQVEEAFVTSSESILGNRPSSIRSNGSNTSSGPALNANSGGGANGRQPTSSGSVQQEPAQGPPIIIWLMQLTTNLGNVYFSNGEYESAIQKHESCKRLVEVVLEEYPLPEDLVQAIRSPASESNALLSSAPFIAPNGASHSSTSHAQPSASKQYRLSYLHRQALLAQARSLTHLGVCFGALGLTASSLQHHMAASTLLSTITSSIPALAGTGHLAPTRSTSKSQLQVGLIEITSIQAAVAANVGTAWHAAGELGKAIEWHERGFALFSNVWSQPVISASLAAHRSPSRYGIHSTGDLFQNSSVRQSVPAQPDSSSSAALLPRSIDETRQLANLGALYIDVGRSINSMDWLGTIHSDPSSNAPLPQRDHGMTDTSGRSSQYLEMKELQQYWRSPVNEHLSGAPHDGVPEVARECTEPLFDRGLGMLYGQASNARQLRDWGTLYSIWINMASAYLLLHRPVLALHYLSLLVPAANNDFVFGLDMIFEDSRLQPPVPKGMHASVIFVLAHCIFSLSRFPAGAAISANLSPDRALNWNLGSSRRNTPYKLDIPSASCDRIHRLMQVELGVDLQIDLQAPTEEMAMAILRQSESSLMALVEMRHTPTLFPVLLDVAALLRGGNDTQGHGVYPNFVPSGASHVPGNLRADSLKRLLANVHLTIAKTAWVLAGSYTDVDKPIRRMWFEQARRALEQTVSGTFMDRAGDGQSIHRLFGDISVASSPSHQGFVRGMLSDLLSAMGDHLDMHLGNQLDVGRPLVDGYLGPSTFATVVDLLRFAQYLGFCKSSEEYMPSDEQGMDPSEALTPQSAEQEFGLFKILGVPERTASTIIHALVNAAMTLYESQIGACGTCLPILVESLKSDAGARCSLGPKVLTWVWAMRILLLCLMRFLCCFATNKMVIIYLMLRL</sequence>
<keyword evidence="2" id="KW-0812">Transmembrane</keyword>
<feature type="compositionally biased region" description="Polar residues" evidence="1">
    <location>
        <begin position="10"/>
        <end position="38"/>
    </location>
</feature>
<protein>
    <submittedName>
        <fullName evidence="3">Uncharacterized protein</fullName>
    </submittedName>
</protein>
<reference evidence="3 4" key="1">
    <citation type="submission" date="2021-02" db="EMBL/GenBank/DDBJ databases">
        <title>Variation within the Batrachochytrium salamandrivorans European outbreak.</title>
        <authorList>
            <person name="Kelly M."/>
            <person name="Pasmans F."/>
            <person name="Shea T.P."/>
            <person name="Munoz J.F."/>
            <person name="Carranza S."/>
            <person name="Cuomo C.A."/>
            <person name="Martel A."/>
        </authorList>
    </citation>
    <scope>NUCLEOTIDE SEQUENCE [LARGE SCALE GENOMIC DNA]</scope>
    <source>
        <strain evidence="3 4">AMFP18/2</strain>
    </source>
</reference>
<organism evidence="3 4">
    <name type="scientific">Batrachochytrium salamandrivorans</name>
    <dbReference type="NCBI Taxonomy" id="1357716"/>
    <lineage>
        <taxon>Eukaryota</taxon>
        <taxon>Fungi</taxon>
        <taxon>Fungi incertae sedis</taxon>
        <taxon>Chytridiomycota</taxon>
        <taxon>Chytridiomycota incertae sedis</taxon>
        <taxon>Chytridiomycetes</taxon>
        <taxon>Rhizophydiales</taxon>
        <taxon>Rhizophydiales incertae sedis</taxon>
        <taxon>Batrachochytrium</taxon>
    </lineage>
</organism>
<dbReference type="SMART" id="SM00028">
    <property type="entry name" value="TPR"/>
    <property type="match status" value="4"/>
</dbReference>
<feature type="region of interest" description="Disordered" evidence="1">
    <location>
        <begin position="331"/>
        <end position="374"/>
    </location>
</feature>
<keyword evidence="4" id="KW-1185">Reference proteome</keyword>
<feature type="compositionally biased region" description="Basic and acidic residues" evidence="1">
    <location>
        <begin position="192"/>
        <end position="202"/>
    </location>
</feature>
<feature type="compositionally biased region" description="Polar residues" evidence="1">
    <location>
        <begin position="114"/>
        <end position="135"/>
    </location>
</feature>
<evidence type="ECO:0000256" key="2">
    <source>
        <dbReference type="SAM" id="Phobius"/>
    </source>
</evidence>
<feature type="region of interest" description="Disordered" evidence="1">
    <location>
        <begin position="1"/>
        <end position="215"/>
    </location>
</feature>
<evidence type="ECO:0000256" key="1">
    <source>
        <dbReference type="SAM" id="MobiDB-lite"/>
    </source>
</evidence>
<feature type="transmembrane region" description="Helical" evidence="2">
    <location>
        <begin position="1193"/>
        <end position="1217"/>
    </location>
</feature>
<accession>A0ABQ8ERS2</accession>
<feature type="compositionally biased region" description="Polar residues" evidence="1">
    <location>
        <begin position="146"/>
        <end position="159"/>
    </location>
</feature>
<evidence type="ECO:0000313" key="4">
    <source>
        <dbReference type="Proteomes" id="UP001648503"/>
    </source>
</evidence>
<dbReference type="SUPFAM" id="SSF48452">
    <property type="entry name" value="TPR-like"/>
    <property type="match status" value="1"/>
</dbReference>
<dbReference type="Proteomes" id="UP001648503">
    <property type="component" value="Unassembled WGS sequence"/>
</dbReference>
<keyword evidence="2" id="KW-1133">Transmembrane helix</keyword>
<comment type="caution">
    <text evidence="3">The sequence shown here is derived from an EMBL/GenBank/DDBJ whole genome shotgun (WGS) entry which is preliminary data.</text>
</comment>
<feature type="compositionally biased region" description="Polar residues" evidence="1">
    <location>
        <begin position="362"/>
        <end position="374"/>
    </location>
</feature>
<keyword evidence="2" id="KW-0472">Membrane</keyword>
<gene>
    <name evidence="3" type="ORF">BASA50_001148</name>
</gene>
<proteinExistence type="predicted"/>
<evidence type="ECO:0000313" key="3">
    <source>
        <dbReference type="EMBL" id="KAH6585539.1"/>
    </source>
</evidence>
<name>A0ABQ8ERS2_9FUNG</name>
<feature type="compositionally biased region" description="Polar residues" evidence="1">
    <location>
        <begin position="92"/>
        <end position="107"/>
    </location>
</feature>
<dbReference type="Gene3D" id="1.25.40.10">
    <property type="entry name" value="Tetratricopeptide repeat domain"/>
    <property type="match status" value="1"/>
</dbReference>
<dbReference type="InterPro" id="IPR011990">
    <property type="entry name" value="TPR-like_helical_dom_sf"/>
</dbReference>
<feature type="compositionally biased region" description="Low complexity" evidence="1">
    <location>
        <begin position="39"/>
        <end position="51"/>
    </location>
</feature>